<dbReference type="Proteomes" id="UP000034444">
    <property type="component" value="Chromosome"/>
</dbReference>
<evidence type="ECO:0000313" key="1">
    <source>
        <dbReference type="EMBL" id="AKF25911.1"/>
    </source>
</evidence>
<dbReference type="GO" id="GO:0019867">
    <property type="term" value="C:outer membrane"/>
    <property type="evidence" value="ECO:0007669"/>
    <property type="project" value="InterPro"/>
</dbReference>
<dbReference type="AlphaFoldDB" id="A0A7U4RRL7"/>
<accession>A0A7U4RRL7</accession>
<evidence type="ECO:0000313" key="2">
    <source>
        <dbReference type="Proteomes" id="UP000034444"/>
    </source>
</evidence>
<keyword evidence="2" id="KW-1185">Reference proteome</keyword>
<organism evidence="1 2">
    <name type="scientific">Sulfurovum lithotrophicum</name>
    <dbReference type="NCBI Taxonomy" id="206403"/>
    <lineage>
        <taxon>Bacteria</taxon>
        <taxon>Pseudomonadati</taxon>
        <taxon>Campylobacterota</taxon>
        <taxon>Epsilonproteobacteria</taxon>
        <taxon>Campylobacterales</taxon>
        <taxon>Sulfurovaceae</taxon>
        <taxon>Sulfurovum</taxon>
    </lineage>
</organism>
<dbReference type="EMBL" id="CP011308">
    <property type="protein sequence ID" value="AKF25911.1"/>
    <property type="molecule type" value="Genomic_DNA"/>
</dbReference>
<dbReference type="OrthoDB" id="5347351at2"/>
<protein>
    <submittedName>
        <fullName evidence="1">Uncharacterized protein</fullName>
    </submittedName>
</protein>
<sequence>MLLLTACGYKPSSHLIRNVFSDSVYVEVVIDRVEPENAPYVKDEMNRLVYTRFKGHIVPKDQAESQISIDYKGSTFTPLTYEDGYVVRYRANIRVKFDMVTKKGKLSKTIVSVFESDIEKSSISSSALRTEAIRKGLEKSLNEFLAYASAKGMLIEKSSR</sequence>
<dbReference type="GO" id="GO:0043165">
    <property type="term" value="P:Gram-negative-bacterium-type cell outer membrane assembly"/>
    <property type="evidence" value="ECO:0007669"/>
    <property type="project" value="InterPro"/>
</dbReference>
<dbReference type="InterPro" id="IPR007485">
    <property type="entry name" value="LPS_assembly_LptE"/>
</dbReference>
<gene>
    <name evidence="1" type="ORF">YH65_01970</name>
</gene>
<reference evidence="2" key="2">
    <citation type="journal article" date="2017" name="Stand. Genomic Sci.">
        <title>Complete genome sequence of the sulfur-oxidizing chemolithoautotrophic Sulfurovum lithotrophicum 42BKTT.</title>
        <authorList>
            <person name="Jeon W."/>
            <person name="Priscilla L."/>
            <person name="Park G."/>
            <person name="Lee H."/>
            <person name="Lee N."/>
            <person name="Lee D."/>
            <person name="Kwon H."/>
            <person name="Ahn I."/>
            <person name="Lee C."/>
            <person name="Lee H."/>
            <person name="Ahn J."/>
        </authorList>
    </citation>
    <scope>NUCLEOTIDE SEQUENCE [LARGE SCALE GENOMIC DNA]</scope>
    <source>
        <strain evidence="2">ATCC BAA-797 / 42BKT</strain>
    </source>
</reference>
<dbReference type="KEGG" id="slh:YH65_01970"/>
<dbReference type="Pfam" id="PF04390">
    <property type="entry name" value="LptE"/>
    <property type="match status" value="1"/>
</dbReference>
<proteinExistence type="predicted"/>
<reference evidence="1 2" key="1">
    <citation type="submission" date="2015-04" db="EMBL/GenBank/DDBJ databases">
        <title>Complete genome sequence of Sulfurovum lithotrophicum ATCC BAA-797T.</title>
        <authorList>
            <person name="Ahn J."/>
            <person name="Park G."/>
            <person name="Jeon W."/>
            <person name="Jang Y."/>
            <person name="Jang M."/>
            <person name="Lee H."/>
            <person name="Lee H."/>
        </authorList>
    </citation>
    <scope>NUCLEOTIDE SEQUENCE [LARGE SCALE GENOMIC DNA]</scope>
    <source>
        <strain evidence="2">ATCC BAA-797 / 42BKT</strain>
    </source>
</reference>
<name>A0A7U4RRL7_9BACT</name>